<dbReference type="PANTHER" id="PTHR43201:SF5">
    <property type="entry name" value="MEDIUM-CHAIN ACYL-COA LIGASE ACSF2, MITOCHONDRIAL"/>
    <property type="match status" value="1"/>
</dbReference>
<dbReference type="Gene3D" id="3.40.50.12780">
    <property type="entry name" value="N-terminal domain of ligase-like"/>
    <property type="match status" value="1"/>
</dbReference>
<dbReference type="RefSeq" id="WP_140964054.1">
    <property type="nucleotide sequence ID" value="NZ_VEVQ02000015.1"/>
</dbReference>
<name>A0ABX0J0S3_9FLAO</name>
<reference evidence="4 5" key="2">
    <citation type="submission" date="2019-05" db="EMBL/GenBank/DDBJ databases">
        <authorList>
            <person name="Lianzixin W."/>
        </authorList>
    </citation>
    <scope>NUCLEOTIDE SEQUENCE [LARGE SCALE GENOMIC DNA]</scope>
    <source>
        <strain evidence="4 5">EC11</strain>
    </source>
</reference>
<dbReference type="SUPFAM" id="SSF56801">
    <property type="entry name" value="Acetyl-CoA synthetase-like"/>
    <property type="match status" value="1"/>
</dbReference>
<dbReference type="InterPro" id="IPR042099">
    <property type="entry name" value="ANL_N_sf"/>
</dbReference>
<dbReference type="Pfam" id="PF00501">
    <property type="entry name" value="AMP-binding"/>
    <property type="match status" value="1"/>
</dbReference>
<dbReference type="PANTHER" id="PTHR43201">
    <property type="entry name" value="ACYL-COA SYNTHETASE"/>
    <property type="match status" value="1"/>
</dbReference>
<accession>A0ABX0J0S3</accession>
<reference evidence="4 5" key="3">
    <citation type="submission" date="2020-02" db="EMBL/GenBank/DDBJ databases">
        <title>Flavobacterium profundi sp. nov., isolated from a deep-sea seamount.</title>
        <authorList>
            <person name="Zhang D.-C."/>
        </authorList>
    </citation>
    <scope>NUCLEOTIDE SEQUENCE [LARGE SCALE GENOMIC DNA]</scope>
    <source>
        <strain evidence="4 5">EC11</strain>
    </source>
</reference>
<keyword evidence="5" id="KW-1185">Reference proteome</keyword>
<proteinExistence type="inferred from homology"/>
<dbReference type="Proteomes" id="UP000817854">
    <property type="component" value="Unassembled WGS sequence"/>
</dbReference>
<reference evidence="5" key="1">
    <citation type="submission" date="2019-05" db="EMBL/GenBank/DDBJ databases">
        <title>Flavobacterium profundi sp. nov., isolated from a deep-sea seamount.</title>
        <authorList>
            <person name="Zhang D.-C."/>
        </authorList>
    </citation>
    <scope>NUCLEOTIDE SEQUENCE [LARGE SCALE GENOMIC DNA]</scope>
    <source>
        <strain evidence="5">EC11</strain>
    </source>
</reference>
<keyword evidence="2" id="KW-0436">Ligase</keyword>
<feature type="domain" description="AMP-dependent synthetase/ligase" evidence="3">
    <location>
        <begin position="60"/>
        <end position="207"/>
    </location>
</feature>
<evidence type="ECO:0000313" key="5">
    <source>
        <dbReference type="Proteomes" id="UP000817854"/>
    </source>
</evidence>
<dbReference type="Gene3D" id="3.30.300.30">
    <property type="match status" value="1"/>
</dbReference>
<comment type="caution">
    <text evidence="4">The sequence shown here is derived from an EMBL/GenBank/DDBJ whole genome shotgun (WGS) entry which is preliminary data.</text>
</comment>
<protein>
    <submittedName>
        <fullName evidence="4">AMP-binding protein</fullName>
    </submittedName>
</protein>
<evidence type="ECO:0000313" key="4">
    <source>
        <dbReference type="EMBL" id="NHN27540.1"/>
    </source>
</evidence>
<comment type="similarity">
    <text evidence="1">Belongs to the ATP-dependent AMP-binding enzyme family.</text>
</comment>
<evidence type="ECO:0000259" key="3">
    <source>
        <dbReference type="Pfam" id="PF00501"/>
    </source>
</evidence>
<dbReference type="EMBL" id="VEVQ02000015">
    <property type="protein sequence ID" value="NHN27540.1"/>
    <property type="molecule type" value="Genomic_DNA"/>
</dbReference>
<dbReference type="InterPro" id="IPR000873">
    <property type="entry name" value="AMP-dep_synth/lig_dom"/>
</dbReference>
<gene>
    <name evidence="4" type="ORF">FIA58_017815</name>
</gene>
<sequence>MEATATLDTLTHKKIHNRFKLNGFHLNYEDMCRVAYSFIKEGDDYEKHIGNFLLEWLDDDLYIEVETSGTTGKPKLIRLEKQAMIQSALATGDYFNLEPGNKALLCLSAKYIAGKMMLVRAMILGLELDISTVDSNPLAFNDNKYDFAAMVPLQVENSLDKIKNTEKIIIGGAPVSKTLIEKLTKRKVNAFETYGMTETITHVAVKKIGTDSFKTLPHINLSKDDRDCLVIHAPKILTEDVITNDVVNLVSEHEFQWLGRIDSVVNSGGVKLFPEQIETKLQDFITDRFFIASESDEKLGQKLILVIESKEKEIAKNIFNHLEKFEKPRSIYFVTKFVDTKTGKLNRKQTLDKIVK</sequence>
<evidence type="ECO:0000256" key="1">
    <source>
        <dbReference type="ARBA" id="ARBA00006432"/>
    </source>
</evidence>
<dbReference type="InterPro" id="IPR045851">
    <property type="entry name" value="AMP-bd_C_sf"/>
</dbReference>
<evidence type="ECO:0000256" key="2">
    <source>
        <dbReference type="ARBA" id="ARBA00022598"/>
    </source>
</evidence>
<organism evidence="4 5">
    <name type="scientific">Flavobacterium jejuense</name>
    <dbReference type="NCBI Taxonomy" id="1544455"/>
    <lineage>
        <taxon>Bacteria</taxon>
        <taxon>Pseudomonadati</taxon>
        <taxon>Bacteroidota</taxon>
        <taxon>Flavobacteriia</taxon>
        <taxon>Flavobacteriales</taxon>
        <taxon>Flavobacteriaceae</taxon>
        <taxon>Flavobacterium</taxon>
    </lineage>
</organism>